<dbReference type="InterPro" id="IPR038656">
    <property type="entry name" value="Peptidase_G1_sf"/>
</dbReference>
<evidence type="ECO:0000313" key="2">
    <source>
        <dbReference type="EMBL" id="CEJ89440.1"/>
    </source>
</evidence>
<evidence type="ECO:0000313" key="3">
    <source>
        <dbReference type="Proteomes" id="UP000039046"/>
    </source>
</evidence>
<dbReference type="EMBL" id="CDHN01000002">
    <property type="protein sequence ID" value="CEJ89440.1"/>
    <property type="molecule type" value="Genomic_DNA"/>
</dbReference>
<dbReference type="PANTHER" id="PTHR37536">
    <property type="entry name" value="PUTATIVE (AFU_ORTHOLOGUE AFUA_3G02970)-RELATED"/>
    <property type="match status" value="1"/>
</dbReference>
<dbReference type="InterPro" id="IPR000250">
    <property type="entry name" value="Peptidase_G1"/>
</dbReference>
<protein>
    <recommendedName>
        <fullName evidence="4">Concanavalin A-like lectin/glucanase</fullName>
    </recommendedName>
</protein>
<evidence type="ECO:0008006" key="4">
    <source>
        <dbReference type="Google" id="ProtNLM"/>
    </source>
</evidence>
<proteinExistence type="predicted"/>
<dbReference type="CDD" id="cd13426">
    <property type="entry name" value="Peptidase_G1"/>
    <property type="match status" value="1"/>
</dbReference>
<dbReference type="GO" id="GO:0070007">
    <property type="term" value="F:glutamic-type endopeptidase activity"/>
    <property type="evidence" value="ECO:0007669"/>
    <property type="project" value="InterPro"/>
</dbReference>
<gene>
    <name evidence="2" type="ORF">VHEMI05282</name>
</gene>
<reference evidence="2 3" key="1">
    <citation type="journal article" date="2015" name="Genome Announc.">
        <title>Draft Genome Sequence and Gene Annotation of the Entomopathogenic Fungus Verticillium hemipterigenum.</title>
        <authorList>
            <person name="Horn F."/>
            <person name="Habel A."/>
            <person name="Scharf D.H."/>
            <person name="Dworschak J."/>
            <person name="Brakhage A.A."/>
            <person name="Guthke R."/>
            <person name="Hertweck C."/>
            <person name="Linde J."/>
        </authorList>
    </citation>
    <scope>NUCLEOTIDE SEQUENCE [LARGE SCALE GENOMIC DNA]</scope>
</reference>
<organism evidence="2 3">
    <name type="scientific">[Torrubiella] hemipterigena</name>
    <dbReference type="NCBI Taxonomy" id="1531966"/>
    <lineage>
        <taxon>Eukaryota</taxon>
        <taxon>Fungi</taxon>
        <taxon>Dikarya</taxon>
        <taxon>Ascomycota</taxon>
        <taxon>Pezizomycotina</taxon>
        <taxon>Sordariomycetes</taxon>
        <taxon>Hypocreomycetidae</taxon>
        <taxon>Hypocreales</taxon>
        <taxon>Clavicipitaceae</taxon>
        <taxon>Clavicipitaceae incertae sedis</taxon>
        <taxon>'Torrubiella' clade</taxon>
    </lineage>
</organism>
<dbReference type="Pfam" id="PF01828">
    <property type="entry name" value="Peptidase_A4"/>
    <property type="match status" value="1"/>
</dbReference>
<dbReference type="STRING" id="1531966.A0A0A1TG88"/>
<dbReference type="Proteomes" id="UP000039046">
    <property type="component" value="Unassembled WGS sequence"/>
</dbReference>
<evidence type="ECO:0000256" key="1">
    <source>
        <dbReference type="PIRSR" id="PIRSR600250-50"/>
    </source>
</evidence>
<keyword evidence="3" id="KW-1185">Reference proteome</keyword>
<dbReference type="InterPro" id="IPR013320">
    <property type="entry name" value="ConA-like_dom_sf"/>
</dbReference>
<name>A0A0A1TG88_9HYPO</name>
<accession>A0A0A1TG88</accession>
<dbReference type="PANTHER" id="PTHR37536:SF1">
    <property type="entry name" value="ASPERGILLOPEPSIN, PUTAITVE (AFU_ORTHOLOGUE AFUA_7G01200)"/>
    <property type="match status" value="1"/>
</dbReference>
<sequence length="266" mass="28787">MMNILPNKLLLSSYQIISQTAMFATLPLLLSAALAAALPTAPVSSPRSLGPRAETWDTWCGAVQQYPGGKVQSVEASWVVPNISVPAGGNSQNDYWVYHWVGIDGSYGCQTGILQAGTSVDITQGYIRTQFWWEFWPDWPVFINDIELAPGHEVYVKVTASGTRSGTIYLENKTTGNQRSIPVNMNDPNGALCFSTAAFVAEDPHSSTQWWPLANFAGTTMANCGGTTWDGKTFGLNNANVGNMVQYGQTRCTAQLTSGNSVYIQG</sequence>
<dbReference type="Gene3D" id="2.60.120.700">
    <property type="entry name" value="Peptidase G1"/>
    <property type="match status" value="1"/>
</dbReference>
<feature type="active site" description="Proton acceptor" evidence="1">
    <location>
        <position position="202"/>
    </location>
</feature>
<dbReference type="HOGENOM" id="CLU_066466_3_0_1"/>
<dbReference type="SUPFAM" id="SSF49899">
    <property type="entry name" value="Concanavalin A-like lectins/glucanases"/>
    <property type="match status" value="1"/>
</dbReference>
<dbReference type="AlphaFoldDB" id="A0A0A1TG88"/>
<dbReference type="GO" id="GO:0006508">
    <property type="term" value="P:proteolysis"/>
    <property type="evidence" value="ECO:0007669"/>
    <property type="project" value="InterPro"/>
</dbReference>